<feature type="domain" description="DUF427" evidence="1">
    <location>
        <begin position="3"/>
        <end position="89"/>
    </location>
</feature>
<evidence type="ECO:0000313" key="3">
    <source>
        <dbReference type="Proteomes" id="UP000295388"/>
    </source>
</evidence>
<name>A0A4R6J4U9_9ACTN</name>
<accession>A0A4R6J4U9</accession>
<reference evidence="2 3" key="1">
    <citation type="submission" date="2019-03" db="EMBL/GenBank/DDBJ databases">
        <title>Genomic Encyclopedia of Type Strains, Phase III (KMG-III): the genomes of soil and plant-associated and newly described type strains.</title>
        <authorList>
            <person name="Whitman W."/>
        </authorList>
    </citation>
    <scope>NUCLEOTIDE SEQUENCE [LARGE SCALE GENOMIC DNA]</scope>
    <source>
        <strain evidence="2 3">VKM Ac-2527</strain>
    </source>
</reference>
<dbReference type="InterPro" id="IPR007361">
    <property type="entry name" value="DUF427"/>
</dbReference>
<dbReference type="InterPro" id="IPR038694">
    <property type="entry name" value="DUF427_sf"/>
</dbReference>
<organism evidence="2 3">
    <name type="scientific">Kribbella caucasensis</name>
    <dbReference type="NCBI Taxonomy" id="2512215"/>
    <lineage>
        <taxon>Bacteria</taxon>
        <taxon>Bacillati</taxon>
        <taxon>Actinomycetota</taxon>
        <taxon>Actinomycetes</taxon>
        <taxon>Propionibacteriales</taxon>
        <taxon>Kribbellaceae</taxon>
        <taxon>Kribbella</taxon>
    </lineage>
</organism>
<dbReference type="AlphaFoldDB" id="A0A4R6J4U9"/>
<dbReference type="RefSeq" id="WP_133805653.1">
    <property type="nucleotide sequence ID" value="NZ_SNWQ01000038.1"/>
</dbReference>
<comment type="caution">
    <text evidence="2">The sequence shown here is derived from an EMBL/GenBank/DDBJ whole genome shotgun (WGS) entry which is preliminary data.</text>
</comment>
<proteinExistence type="predicted"/>
<evidence type="ECO:0000259" key="1">
    <source>
        <dbReference type="Pfam" id="PF04248"/>
    </source>
</evidence>
<protein>
    <submittedName>
        <fullName evidence="2">Uncharacterized protein (DUF427 family)</fullName>
    </submittedName>
</protein>
<keyword evidence="3" id="KW-1185">Reference proteome</keyword>
<dbReference type="PANTHER" id="PTHR34310">
    <property type="entry name" value="DUF427 DOMAIN PROTEIN (AFU_ORTHOLOGUE AFUA_3G02220)"/>
    <property type="match status" value="1"/>
</dbReference>
<dbReference type="Gene3D" id="2.170.150.40">
    <property type="entry name" value="Domain of unknown function (DUF427)"/>
    <property type="match status" value="1"/>
</dbReference>
<gene>
    <name evidence="2" type="ORF">EV643_13836</name>
</gene>
<sequence>MSVRAVWNGVVVAESDDTVVVEGNHYFPPDSLRREHFTESSAKTLSPWKGVASYYSITVNGVTNPDAAWCYRHPWPLARKVKNRVAFWNGLQVLVHDPDDHGRDGR</sequence>
<dbReference type="PANTHER" id="PTHR34310:SF5">
    <property type="entry name" value="DUF427 DOMAIN PROTEIN (AFU_ORTHOLOGUE AFUA_3G02220)"/>
    <property type="match status" value="1"/>
</dbReference>
<dbReference type="OrthoDB" id="285364at2"/>
<dbReference type="Pfam" id="PF04248">
    <property type="entry name" value="NTP_transf_9"/>
    <property type="match status" value="1"/>
</dbReference>
<dbReference type="EMBL" id="SNWQ01000038">
    <property type="protein sequence ID" value="TDO30422.1"/>
    <property type="molecule type" value="Genomic_DNA"/>
</dbReference>
<dbReference type="Proteomes" id="UP000295388">
    <property type="component" value="Unassembled WGS sequence"/>
</dbReference>
<evidence type="ECO:0000313" key="2">
    <source>
        <dbReference type="EMBL" id="TDO30422.1"/>
    </source>
</evidence>